<dbReference type="InterPro" id="IPR028098">
    <property type="entry name" value="Glyco_trans_4-like_N"/>
</dbReference>
<dbReference type="Pfam" id="PF00534">
    <property type="entry name" value="Glycos_transf_1"/>
    <property type="match status" value="1"/>
</dbReference>
<dbReference type="InterPro" id="IPR001296">
    <property type="entry name" value="Glyco_trans_1"/>
</dbReference>
<evidence type="ECO:0000259" key="1">
    <source>
        <dbReference type="Pfam" id="PF00534"/>
    </source>
</evidence>
<name>M0G4Q5_HALPT</name>
<organism evidence="3 4">
    <name type="scientific">Haloferax prahovense (strain DSM 18310 / JCM 13924 / TL6)</name>
    <dbReference type="NCBI Taxonomy" id="1227461"/>
    <lineage>
        <taxon>Archaea</taxon>
        <taxon>Methanobacteriati</taxon>
        <taxon>Methanobacteriota</taxon>
        <taxon>Stenosarchaea group</taxon>
        <taxon>Halobacteria</taxon>
        <taxon>Halobacteriales</taxon>
        <taxon>Haloferacaceae</taxon>
        <taxon>Haloferax</taxon>
    </lineage>
</organism>
<comment type="caution">
    <text evidence="3">The sequence shown here is derived from an EMBL/GenBank/DDBJ whole genome shotgun (WGS) entry which is preliminary data.</text>
</comment>
<proteinExistence type="predicted"/>
<dbReference type="SUPFAM" id="SSF53756">
    <property type="entry name" value="UDP-Glycosyltransferase/glycogen phosphorylase"/>
    <property type="match status" value="1"/>
</dbReference>
<dbReference type="InterPro" id="IPR050194">
    <property type="entry name" value="Glycosyltransferase_grp1"/>
</dbReference>
<dbReference type="GO" id="GO:0016757">
    <property type="term" value="F:glycosyltransferase activity"/>
    <property type="evidence" value="ECO:0007669"/>
    <property type="project" value="InterPro"/>
</dbReference>
<evidence type="ECO:0000313" key="4">
    <source>
        <dbReference type="Proteomes" id="UP000011559"/>
    </source>
</evidence>
<sequence length="362" mass="39684">MSKELVELGHDVTVLCAKAKEESAYREVIDGVEVERLDDIGKVAQTNIMPQFPISVLQHAREADIIHTHIPTPWTADFSALAAKLTGTPLVVTYHNDIVGNDLLDYVASVYNHTALRFTLATADKILITQPDYLESSDHLHRYTEKVEVNSNGVDVDTFRPIDVADEDVERLGFSNESPNLFFLSVLDDVHEYKGLDVLLEAMSLLVERGGTTPRLVVGGGGELKPEYESFASELGISEHVHFTGYIPDDDLVTAYNIADLFVLPSLSSDQEGFGLVVLEALACGTPVVTTEVVGVSDQIVSHDIGSLARVGDAESLCQTIESELADTHTKKSNRGREICESEYSWESSAKELELVYDKSVS</sequence>
<accession>M0G4Q5</accession>
<dbReference type="Pfam" id="PF13439">
    <property type="entry name" value="Glyco_transf_4"/>
    <property type="match status" value="1"/>
</dbReference>
<evidence type="ECO:0000313" key="3">
    <source>
        <dbReference type="EMBL" id="ELZ65799.1"/>
    </source>
</evidence>
<keyword evidence="4" id="KW-1185">Reference proteome</keyword>
<gene>
    <name evidence="3" type="ORF">C457_15762</name>
</gene>
<feature type="domain" description="Glycosyltransferase subfamily 4-like N-terminal" evidence="2">
    <location>
        <begin position="2"/>
        <end position="157"/>
    </location>
</feature>
<protein>
    <submittedName>
        <fullName evidence="3">Glycosyltransferase</fullName>
    </submittedName>
</protein>
<dbReference type="PANTHER" id="PTHR45947">
    <property type="entry name" value="SULFOQUINOVOSYL TRANSFERASE SQD2"/>
    <property type="match status" value="1"/>
</dbReference>
<dbReference type="AlphaFoldDB" id="M0G4Q5"/>
<reference evidence="3 4" key="1">
    <citation type="journal article" date="2014" name="PLoS Genet.">
        <title>Phylogenetically driven sequencing of extremely halophilic archaea reveals strategies for static and dynamic osmo-response.</title>
        <authorList>
            <person name="Becker E.A."/>
            <person name="Seitzer P.M."/>
            <person name="Tritt A."/>
            <person name="Larsen D."/>
            <person name="Krusor M."/>
            <person name="Yao A.I."/>
            <person name="Wu D."/>
            <person name="Madern D."/>
            <person name="Eisen J.A."/>
            <person name="Darling A.E."/>
            <person name="Facciotti M.T."/>
        </authorList>
    </citation>
    <scope>NUCLEOTIDE SEQUENCE [LARGE SCALE GENOMIC DNA]</scope>
    <source>
        <strain evidence="4">DSM 18310 / JCM 13924 / TL6</strain>
    </source>
</reference>
<dbReference type="Gene3D" id="3.40.50.2000">
    <property type="entry name" value="Glycogen Phosphorylase B"/>
    <property type="match status" value="2"/>
</dbReference>
<feature type="domain" description="Glycosyl transferase family 1" evidence="1">
    <location>
        <begin position="188"/>
        <end position="332"/>
    </location>
</feature>
<dbReference type="PANTHER" id="PTHR45947:SF3">
    <property type="entry name" value="SULFOQUINOVOSYL TRANSFERASE SQD2"/>
    <property type="match status" value="1"/>
</dbReference>
<dbReference type="Proteomes" id="UP000011559">
    <property type="component" value="Unassembled WGS sequence"/>
</dbReference>
<dbReference type="EMBL" id="AOLG01000052">
    <property type="protein sequence ID" value="ELZ65799.1"/>
    <property type="molecule type" value="Genomic_DNA"/>
</dbReference>
<dbReference type="CDD" id="cd03801">
    <property type="entry name" value="GT4_PimA-like"/>
    <property type="match status" value="1"/>
</dbReference>
<evidence type="ECO:0000259" key="2">
    <source>
        <dbReference type="Pfam" id="PF13439"/>
    </source>
</evidence>